<evidence type="ECO:0000313" key="16">
    <source>
        <dbReference type="Proteomes" id="UP000231658"/>
    </source>
</evidence>
<evidence type="ECO:0000256" key="3">
    <source>
        <dbReference type="ARBA" id="ARBA00022475"/>
    </source>
</evidence>
<dbReference type="GO" id="GO:0006605">
    <property type="term" value="P:protein targeting"/>
    <property type="evidence" value="ECO:0007669"/>
    <property type="project" value="UniProtKB-UniRule"/>
</dbReference>
<dbReference type="NCBIfam" id="TIGR00916">
    <property type="entry name" value="2A0604s01"/>
    <property type="match status" value="1"/>
</dbReference>
<dbReference type="AlphaFoldDB" id="A0A1C3RCJ7"/>
<sequence length="317" mass="34937">MKHLHLVPAGTKFDFVGKKLMFFAFSVALILASLGLFGTKGLNYGIDFKGGIMMEIRSKSGPADIGALRDQLGGLGLGEVAIQEFGEPEEVLIRIQRQDGDEKAQQTAVEAVKDVLKDSVEYRRTEFVGPKVSEELFMDGVMAVTFAIGAILIYIWFRFEWQFGMGAVIALIHDVISTIGIFALLGMEFNLSTVAAILTIAGYSINDTVVVYDRVRENLRKYKKMDLAELLNKSVNETLSRTVMTSVTTLLALLALYILGGEVIRGFSFAMIWGILIGTYSSICLAVPILTYFSIRRSDDEDEENSEIEKVEGEGAV</sequence>
<dbReference type="PANTHER" id="PTHR30081:SF8">
    <property type="entry name" value="PROTEIN TRANSLOCASE SUBUNIT SECF"/>
    <property type="match status" value="1"/>
</dbReference>
<feature type="transmembrane region" description="Helical" evidence="13">
    <location>
        <begin position="191"/>
        <end position="215"/>
    </location>
</feature>
<comment type="function">
    <text evidence="10 13">Part of the Sec protein translocase complex. Interacts with the SecYEG preprotein conducting channel. SecDF uses the proton motive force (PMF) to complete protein translocation after the ATP-dependent function of SecA.</text>
</comment>
<evidence type="ECO:0000256" key="12">
    <source>
        <dbReference type="ARBA" id="ARBA00061053"/>
    </source>
</evidence>
<dbReference type="InterPro" id="IPR022645">
    <property type="entry name" value="SecD/SecF_bac"/>
</dbReference>
<evidence type="ECO:0000256" key="10">
    <source>
        <dbReference type="ARBA" id="ARBA00059018"/>
    </source>
</evidence>
<dbReference type="Gene3D" id="1.20.1640.10">
    <property type="entry name" value="Multidrug efflux transporter AcrB transmembrane domain"/>
    <property type="match status" value="1"/>
</dbReference>
<keyword evidence="4" id="KW-0997">Cell inner membrane</keyword>
<dbReference type="GO" id="GO:0065002">
    <property type="term" value="P:intracellular protein transmembrane transport"/>
    <property type="evidence" value="ECO:0007669"/>
    <property type="project" value="UniProtKB-UniRule"/>
</dbReference>
<dbReference type="Proteomes" id="UP000231658">
    <property type="component" value="Unassembled WGS sequence"/>
</dbReference>
<dbReference type="HAMAP" id="MF_01464_B">
    <property type="entry name" value="SecF_B"/>
    <property type="match status" value="1"/>
</dbReference>
<organism evidence="15 16">
    <name type="scientific">Candidatus Terasakiella magnetica</name>
    <dbReference type="NCBI Taxonomy" id="1867952"/>
    <lineage>
        <taxon>Bacteria</taxon>
        <taxon>Pseudomonadati</taxon>
        <taxon>Pseudomonadota</taxon>
        <taxon>Alphaproteobacteria</taxon>
        <taxon>Rhodospirillales</taxon>
        <taxon>Terasakiellaceae</taxon>
        <taxon>Terasakiella</taxon>
    </lineage>
</organism>
<feature type="transmembrane region" description="Helical" evidence="13">
    <location>
        <begin position="20"/>
        <end position="38"/>
    </location>
</feature>
<evidence type="ECO:0000256" key="9">
    <source>
        <dbReference type="ARBA" id="ARBA00023136"/>
    </source>
</evidence>
<dbReference type="PROSITE" id="PS50156">
    <property type="entry name" value="SSD"/>
    <property type="match status" value="1"/>
</dbReference>
<dbReference type="EMBL" id="FLYE01000001">
    <property type="protein sequence ID" value="SCA54942.1"/>
    <property type="molecule type" value="Genomic_DNA"/>
</dbReference>
<name>A0A1C3RCJ7_9PROT</name>
<keyword evidence="6 13" id="KW-0653">Protein transport</keyword>
<comment type="similarity">
    <text evidence="12">In the N-terminal section; belongs to the SecD/SecF family. SecD subfamily.</text>
</comment>
<dbReference type="GO" id="GO:0015450">
    <property type="term" value="F:protein-transporting ATPase activity"/>
    <property type="evidence" value="ECO:0007669"/>
    <property type="project" value="InterPro"/>
</dbReference>
<comment type="similarity">
    <text evidence="11">In the C-terminal section; belongs to the SecD/SecF family. SecF subfamily.</text>
</comment>
<dbReference type="PANTHER" id="PTHR30081">
    <property type="entry name" value="PROTEIN-EXPORT MEMBRANE PROTEIN SEC"/>
    <property type="match status" value="1"/>
</dbReference>
<dbReference type="NCBIfam" id="TIGR00966">
    <property type="entry name" value="transloc_SecF"/>
    <property type="match status" value="1"/>
</dbReference>
<evidence type="ECO:0000256" key="5">
    <source>
        <dbReference type="ARBA" id="ARBA00022692"/>
    </source>
</evidence>
<evidence type="ECO:0000256" key="1">
    <source>
        <dbReference type="ARBA" id="ARBA00004651"/>
    </source>
</evidence>
<dbReference type="GO" id="GO:0043952">
    <property type="term" value="P:protein transport by the Sec complex"/>
    <property type="evidence" value="ECO:0007669"/>
    <property type="project" value="UniProtKB-UniRule"/>
</dbReference>
<dbReference type="InterPro" id="IPR055344">
    <property type="entry name" value="SecD_SecF_C_bact"/>
</dbReference>
<keyword evidence="8 13" id="KW-0811">Translocation</keyword>
<evidence type="ECO:0000256" key="7">
    <source>
        <dbReference type="ARBA" id="ARBA00022989"/>
    </source>
</evidence>
<feature type="transmembrane region" description="Helical" evidence="13">
    <location>
        <begin position="271"/>
        <end position="293"/>
    </location>
</feature>
<dbReference type="OrthoDB" id="9805019at2"/>
<dbReference type="FunFam" id="1.20.1640.10:FF:000024">
    <property type="entry name" value="Multifunctional fusion protein"/>
    <property type="match status" value="1"/>
</dbReference>
<keyword evidence="2 13" id="KW-0813">Transport</keyword>
<evidence type="ECO:0000256" key="13">
    <source>
        <dbReference type="HAMAP-Rule" id="MF_01464"/>
    </source>
</evidence>
<keyword evidence="16" id="KW-1185">Reference proteome</keyword>
<evidence type="ECO:0000259" key="14">
    <source>
        <dbReference type="PROSITE" id="PS50156"/>
    </source>
</evidence>
<feature type="transmembrane region" description="Helical" evidence="13">
    <location>
        <begin position="242"/>
        <end position="259"/>
    </location>
</feature>
<dbReference type="PRINTS" id="PR01755">
    <property type="entry name" value="SECFTRNLCASE"/>
</dbReference>
<dbReference type="InterPro" id="IPR000731">
    <property type="entry name" value="SSD"/>
</dbReference>
<dbReference type="InterPro" id="IPR022813">
    <property type="entry name" value="SecD/SecF_arch_bac"/>
</dbReference>
<keyword evidence="7 13" id="KW-1133">Transmembrane helix</keyword>
<proteinExistence type="inferred from homology"/>
<comment type="subcellular location">
    <subcellularLocation>
        <location evidence="1 13">Cell membrane</location>
        <topology evidence="1 13">Multi-pass membrane protein</topology>
    </subcellularLocation>
</comment>
<dbReference type="RefSeq" id="WP_069185671.1">
    <property type="nucleotide sequence ID" value="NZ_FLYE01000001.1"/>
</dbReference>
<evidence type="ECO:0000256" key="11">
    <source>
        <dbReference type="ARBA" id="ARBA00060856"/>
    </source>
</evidence>
<protein>
    <recommendedName>
        <fullName evidence="13">Protein-export membrane protein SecF</fullName>
    </recommendedName>
</protein>
<evidence type="ECO:0000256" key="6">
    <source>
        <dbReference type="ARBA" id="ARBA00022927"/>
    </source>
</evidence>
<keyword evidence="5 13" id="KW-0812">Transmembrane</keyword>
<feature type="transmembrane region" description="Helical" evidence="13">
    <location>
        <begin position="164"/>
        <end position="185"/>
    </location>
</feature>
<evidence type="ECO:0000313" key="15">
    <source>
        <dbReference type="EMBL" id="SCA54942.1"/>
    </source>
</evidence>
<dbReference type="InterPro" id="IPR005665">
    <property type="entry name" value="SecF_bac"/>
</dbReference>
<comment type="subunit">
    <text evidence="13">Forms a complex with SecD. Part of the essential Sec protein translocation apparatus which comprises SecA, SecYEG and auxiliary proteins SecDF-YajC and YidC.</text>
</comment>
<evidence type="ECO:0000256" key="4">
    <source>
        <dbReference type="ARBA" id="ARBA00022519"/>
    </source>
</evidence>
<dbReference type="InterPro" id="IPR022646">
    <property type="entry name" value="SecD/SecF_CS"/>
</dbReference>
<feature type="transmembrane region" description="Helical" evidence="13">
    <location>
        <begin position="136"/>
        <end position="157"/>
    </location>
</feature>
<dbReference type="Pfam" id="PF07549">
    <property type="entry name" value="Sec_GG"/>
    <property type="match status" value="1"/>
</dbReference>
<keyword evidence="9 13" id="KW-0472">Membrane</keyword>
<evidence type="ECO:0000256" key="8">
    <source>
        <dbReference type="ARBA" id="ARBA00023010"/>
    </source>
</evidence>
<evidence type="ECO:0000256" key="2">
    <source>
        <dbReference type="ARBA" id="ARBA00022448"/>
    </source>
</evidence>
<gene>
    <name evidence="13 15" type="primary">secF</name>
    <name evidence="15" type="ORF">MTBPR1_10189</name>
</gene>
<keyword evidence="3 13" id="KW-1003">Cell membrane</keyword>
<comment type="similarity">
    <text evidence="13">Belongs to the SecD/SecF family. SecF subfamily.</text>
</comment>
<dbReference type="SUPFAM" id="SSF82866">
    <property type="entry name" value="Multidrug efflux transporter AcrB transmembrane domain"/>
    <property type="match status" value="1"/>
</dbReference>
<accession>A0A1C3RCJ7</accession>
<reference evidence="15 16" key="1">
    <citation type="submission" date="2016-07" db="EMBL/GenBank/DDBJ databases">
        <authorList>
            <person name="Lefevre C.T."/>
        </authorList>
    </citation>
    <scope>NUCLEOTIDE SEQUENCE [LARGE SCALE GENOMIC DNA]</scope>
    <source>
        <strain evidence="15">PR1</strain>
    </source>
</reference>
<dbReference type="STRING" id="1867952.MTBPR1_10189"/>
<dbReference type="InterPro" id="IPR048634">
    <property type="entry name" value="SecD_SecF_C"/>
</dbReference>
<feature type="domain" description="SSD" evidence="14">
    <location>
        <begin position="160"/>
        <end position="292"/>
    </location>
</feature>
<dbReference type="Pfam" id="PF02355">
    <property type="entry name" value="SecD_SecF_C"/>
    <property type="match status" value="1"/>
</dbReference>
<dbReference type="GO" id="GO:0005886">
    <property type="term" value="C:plasma membrane"/>
    <property type="evidence" value="ECO:0007669"/>
    <property type="project" value="UniProtKB-SubCell"/>
</dbReference>